<evidence type="ECO:0000313" key="13">
    <source>
        <dbReference type="Proteomes" id="UP000236728"/>
    </source>
</evidence>
<sequence>MGVALPSRSGSTHFPPCTTLFGDNHPVSQSAQKSRRPSAVILGAQWGDEGKGKIVDVLSEKFDIVARYAGGHNAGHTVIIHGKKFVLQLIPCGVLRPGCKGVIGNGVVFDPAAFLNEVKKLKDAGLPVDGQLFVSSRAQVILPYHRMIELAAETAPGRQPIGTTRRGIGPAYEDKVHRNGLRVIDLLNTSLLRTHINNACHEKNTIAHALFGTEPLDPRQMYEDYARMAEQVAPFVTDTAYLLNDAMDQGQNVMFEGAQGALLDIDHGTYPFVTSSSSTAGGAVTGTGVGPTKIGTVIGVTKAYVTRVGEGPFPTEDSGVMGELLARRGNEFGAVTGRPRRCGWLDIPLLRYSNMINSTEWLVVTKMDVMDECPEIPVCVGYKIDGKQTDQVPADMVGFRKIEPIYTTLPGWMESTEGITDYDQLPQKAREYMAFIEKESGAKIGMISTGPDRVQTINLPEFEQLLG</sequence>
<feature type="binding site" description="in other chain" evidence="8">
    <location>
        <begin position="48"/>
        <end position="51"/>
    </location>
    <ligand>
        <name>IMP</name>
        <dbReference type="ChEBI" id="CHEBI:58053"/>
        <note>ligand shared between dimeric partners</note>
    </ligand>
</feature>
<dbReference type="Pfam" id="PF00709">
    <property type="entry name" value="Adenylsucc_synt"/>
    <property type="match status" value="1"/>
</dbReference>
<dbReference type="NCBIfam" id="NF002223">
    <property type="entry name" value="PRK01117.1"/>
    <property type="match status" value="1"/>
</dbReference>
<dbReference type="InterPro" id="IPR042110">
    <property type="entry name" value="Adenylosuccinate_synth_dom2"/>
</dbReference>
<name>A0A1H6BMW8_9BACT</name>
<evidence type="ECO:0000256" key="6">
    <source>
        <dbReference type="ARBA" id="ARBA00022842"/>
    </source>
</evidence>
<keyword evidence="3 8" id="KW-0479">Metal-binding</keyword>
<dbReference type="GO" id="GO:0044208">
    <property type="term" value="P:'de novo' AMP biosynthetic process"/>
    <property type="evidence" value="ECO:0007669"/>
    <property type="project" value="UniProtKB-UniRule"/>
</dbReference>
<comment type="catalytic activity">
    <reaction evidence="8 10">
        <text>IMP + L-aspartate + GTP = N(6)-(1,2-dicarboxyethyl)-AMP + GDP + phosphate + 2 H(+)</text>
        <dbReference type="Rhea" id="RHEA:15753"/>
        <dbReference type="ChEBI" id="CHEBI:15378"/>
        <dbReference type="ChEBI" id="CHEBI:29991"/>
        <dbReference type="ChEBI" id="CHEBI:37565"/>
        <dbReference type="ChEBI" id="CHEBI:43474"/>
        <dbReference type="ChEBI" id="CHEBI:57567"/>
        <dbReference type="ChEBI" id="CHEBI:58053"/>
        <dbReference type="ChEBI" id="CHEBI:58189"/>
        <dbReference type="EC" id="6.3.4.4"/>
    </reaction>
</comment>
<dbReference type="CDD" id="cd03108">
    <property type="entry name" value="AdSS"/>
    <property type="match status" value="1"/>
</dbReference>
<dbReference type="PANTHER" id="PTHR11846:SF0">
    <property type="entry name" value="ADENYLOSUCCINATE SYNTHETASE"/>
    <property type="match status" value="1"/>
</dbReference>
<dbReference type="UniPathway" id="UPA00075">
    <property type="reaction ID" value="UER00335"/>
</dbReference>
<dbReference type="GO" id="GO:0004019">
    <property type="term" value="F:adenylosuccinate synthase activity"/>
    <property type="evidence" value="ECO:0007669"/>
    <property type="project" value="UniProtKB-UniRule"/>
</dbReference>
<feature type="active site" description="Proton acceptor" evidence="8">
    <location>
        <position position="48"/>
    </location>
</feature>
<keyword evidence="13" id="KW-1185">Reference proteome</keyword>
<dbReference type="AlphaFoldDB" id="A0A1H6BMW8"/>
<organism evidence="12 13">
    <name type="scientific">Bryocella elongata</name>
    <dbReference type="NCBI Taxonomy" id="863522"/>
    <lineage>
        <taxon>Bacteria</taxon>
        <taxon>Pseudomonadati</taxon>
        <taxon>Acidobacteriota</taxon>
        <taxon>Terriglobia</taxon>
        <taxon>Terriglobales</taxon>
        <taxon>Acidobacteriaceae</taxon>
        <taxon>Bryocella</taxon>
    </lineage>
</organism>
<dbReference type="GO" id="GO:0000287">
    <property type="term" value="F:magnesium ion binding"/>
    <property type="evidence" value="ECO:0007669"/>
    <property type="project" value="UniProtKB-UniRule"/>
</dbReference>
<feature type="binding site" description="in other chain" evidence="8">
    <location>
        <position position="259"/>
    </location>
    <ligand>
        <name>IMP</name>
        <dbReference type="ChEBI" id="CHEBI:58053"/>
        <note>ligand shared between dimeric partners</note>
    </ligand>
</feature>
<feature type="binding site" evidence="8">
    <location>
        <begin position="448"/>
        <end position="450"/>
    </location>
    <ligand>
        <name>GTP</name>
        <dbReference type="ChEBI" id="CHEBI:37565"/>
    </ligand>
</feature>
<evidence type="ECO:0000256" key="2">
    <source>
        <dbReference type="ARBA" id="ARBA00022598"/>
    </source>
</evidence>
<evidence type="ECO:0000256" key="1">
    <source>
        <dbReference type="ARBA" id="ARBA00011738"/>
    </source>
</evidence>
<keyword evidence="6 8" id="KW-0460">Magnesium</keyword>
<dbReference type="Gene3D" id="1.10.300.10">
    <property type="entry name" value="Adenylosuccinate Synthetase, subunit A, domain 2"/>
    <property type="match status" value="1"/>
</dbReference>
<dbReference type="InterPro" id="IPR042109">
    <property type="entry name" value="Adenylosuccinate_synth_dom1"/>
</dbReference>
<dbReference type="FunFam" id="1.10.300.10:FF:000001">
    <property type="entry name" value="Adenylosuccinate synthetase"/>
    <property type="match status" value="1"/>
</dbReference>
<evidence type="ECO:0000256" key="9">
    <source>
        <dbReference type="PROSITE-ProRule" id="PRU10134"/>
    </source>
</evidence>
<dbReference type="SMART" id="SM00788">
    <property type="entry name" value="Adenylsucc_synt"/>
    <property type="match status" value="1"/>
</dbReference>
<dbReference type="GO" id="GO:0005737">
    <property type="term" value="C:cytoplasm"/>
    <property type="evidence" value="ECO:0007669"/>
    <property type="project" value="UniProtKB-SubCell"/>
</dbReference>
<evidence type="ECO:0000256" key="8">
    <source>
        <dbReference type="HAMAP-Rule" id="MF_00011"/>
    </source>
</evidence>
<proteinExistence type="inferred from homology"/>
<feature type="binding site" evidence="8">
    <location>
        <begin position="366"/>
        <end position="368"/>
    </location>
    <ligand>
        <name>GTP</name>
        <dbReference type="ChEBI" id="CHEBI:37565"/>
    </ligand>
</feature>
<comment type="pathway">
    <text evidence="8 10">Purine metabolism; AMP biosynthesis via de novo pathway; AMP from IMP: step 1/2.</text>
</comment>
<dbReference type="InterPro" id="IPR001114">
    <property type="entry name" value="Adenylosuccinate_synthetase"/>
</dbReference>
<feature type="binding site" description="in other chain" evidence="8">
    <location>
        <position position="164"/>
    </location>
    <ligand>
        <name>IMP</name>
        <dbReference type="ChEBI" id="CHEBI:58053"/>
        <note>ligand shared between dimeric partners</note>
    </ligand>
</feature>
<feature type="binding site" evidence="8">
    <location>
        <begin position="47"/>
        <end position="53"/>
    </location>
    <ligand>
        <name>GTP</name>
        <dbReference type="ChEBI" id="CHEBI:37565"/>
    </ligand>
</feature>
<evidence type="ECO:0000313" key="12">
    <source>
        <dbReference type="EMBL" id="SEG62041.1"/>
    </source>
</evidence>
<dbReference type="GO" id="GO:0046040">
    <property type="term" value="P:IMP metabolic process"/>
    <property type="evidence" value="ECO:0007669"/>
    <property type="project" value="TreeGrafter"/>
</dbReference>
<dbReference type="InterPro" id="IPR033128">
    <property type="entry name" value="Adenylosuccin_syn_Lys_AS"/>
</dbReference>
<evidence type="ECO:0000256" key="3">
    <source>
        <dbReference type="ARBA" id="ARBA00022723"/>
    </source>
</evidence>
<feature type="binding site" evidence="8">
    <location>
        <begin position="334"/>
        <end position="340"/>
    </location>
    <ligand>
        <name>substrate</name>
    </ligand>
</feature>
<comment type="function">
    <text evidence="8">Plays an important role in the de novo pathway of purine nucleotide biosynthesis. Catalyzes the first committed step in the biosynthesis of AMP from IMP.</text>
</comment>
<dbReference type="PROSITE" id="PS00513">
    <property type="entry name" value="ADENYLOSUCCIN_SYN_2"/>
    <property type="match status" value="1"/>
</dbReference>
<dbReference type="OrthoDB" id="9807553at2"/>
<feature type="region of interest" description="Disordered" evidence="11">
    <location>
        <begin position="1"/>
        <end position="36"/>
    </location>
</feature>
<comment type="subunit">
    <text evidence="1 8">Homodimer.</text>
</comment>
<evidence type="ECO:0000256" key="4">
    <source>
        <dbReference type="ARBA" id="ARBA00022741"/>
    </source>
</evidence>
<dbReference type="EC" id="6.3.4.4" evidence="8 10"/>
<feature type="binding site" evidence="8">
    <location>
        <begin position="75"/>
        <end position="77"/>
    </location>
    <ligand>
        <name>GTP</name>
        <dbReference type="ChEBI" id="CHEBI:37565"/>
    </ligand>
</feature>
<evidence type="ECO:0000256" key="11">
    <source>
        <dbReference type="SAM" id="MobiDB-lite"/>
    </source>
</evidence>
<feature type="binding site" evidence="8">
    <location>
        <position position="340"/>
    </location>
    <ligand>
        <name>GTP</name>
        <dbReference type="ChEBI" id="CHEBI:37565"/>
    </ligand>
</feature>
<dbReference type="NCBIfam" id="TIGR00184">
    <property type="entry name" value="purA"/>
    <property type="match status" value="1"/>
</dbReference>
<protein>
    <recommendedName>
        <fullName evidence="8 10">Adenylosuccinate synthetase</fullName>
        <shortName evidence="8">AMPSase</shortName>
        <shortName evidence="8">AdSS</shortName>
        <ecNumber evidence="8 10">6.3.4.4</ecNumber>
    </recommendedName>
    <alternativeName>
        <fullName evidence="8">IMP--aspartate ligase</fullName>
    </alternativeName>
</protein>
<accession>A0A1H6BMW8</accession>
<evidence type="ECO:0000256" key="7">
    <source>
        <dbReference type="ARBA" id="ARBA00023134"/>
    </source>
</evidence>
<reference evidence="12 13" key="1">
    <citation type="submission" date="2016-10" db="EMBL/GenBank/DDBJ databases">
        <authorList>
            <person name="de Groot N.N."/>
        </authorList>
    </citation>
    <scope>NUCLEOTIDE SEQUENCE [LARGE SCALE GENOMIC DNA]</scope>
    <source>
        <strain evidence="12 13">DSM 22489</strain>
    </source>
</reference>
<dbReference type="PROSITE" id="PS01266">
    <property type="entry name" value="ADENYLOSUCCIN_SYN_1"/>
    <property type="match status" value="1"/>
</dbReference>
<keyword evidence="8" id="KW-0963">Cytoplasm</keyword>
<feature type="active site" description="Proton donor" evidence="8">
    <location>
        <position position="76"/>
    </location>
</feature>
<feature type="binding site" evidence="8">
    <location>
        <position position="48"/>
    </location>
    <ligand>
        <name>Mg(2+)</name>
        <dbReference type="ChEBI" id="CHEBI:18420"/>
    </ligand>
</feature>
<comment type="similarity">
    <text evidence="8 10">Belongs to the adenylosuccinate synthetase family.</text>
</comment>
<keyword evidence="5 8" id="KW-0658">Purine biosynthesis</keyword>
<dbReference type="GO" id="GO:0005525">
    <property type="term" value="F:GTP binding"/>
    <property type="evidence" value="ECO:0007669"/>
    <property type="project" value="UniProtKB-UniRule"/>
</dbReference>
<feature type="binding site" description="in other chain" evidence="8">
    <location>
        <position position="274"/>
    </location>
    <ligand>
        <name>IMP</name>
        <dbReference type="ChEBI" id="CHEBI:58053"/>
        <note>ligand shared between dimeric partners</note>
    </ligand>
</feature>
<keyword evidence="4 8" id="KW-0547">Nucleotide-binding</keyword>
<comment type="subcellular location">
    <subcellularLocation>
        <location evidence="8">Cytoplasm</location>
    </subcellularLocation>
</comment>
<dbReference type="Gene3D" id="3.90.170.10">
    <property type="entry name" value="Adenylosuccinate Synthetase, subunit A, domain 3"/>
    <property type="match status" value="1"/>
</dbReference>
<feature type="active site" evidence="9">
    <location>
        <position position="175"/>
    </location>
</feature>
<dbReference type="HAMAP" id="MF_00011">
    <property type="entry name" value="Adenylosucc_synth"/>
    <property type="match status" value="1"/>
</dbReference>
<dbReference type="Gene3D" id="3.40.440.10">
    <property type="entry name" value="Adenylosuccinate Synthetase, subunit A, domain 1"/>
    <property type="match status" value="1"/>
</dbReference>
<feature type="binding site" evidence="8">
    <location>
        <position position="75"/>
    </location>
    <ligand>
        <name>Mg(2+)</name>
        <dbReference type="ChEBI" id="CHEBI:18420"/>
    </ligand>
</feature>
<keyword evidence="2 8" id="KW-0436">Ligase</keyword>
<feature type="binding site" evidence="8">
    <location>
        <position position="178"/>
    </location>
    <ligand>
        <name>IMP</name>
        <dbReference type="ChEBI" id="CHEBI:58053"/>
        <note>ligand shared between dimeric partners</note>
    </ligand>
</feature>
<dbReference type="FunFam" id="3.90.170.10:FF:000001">
    <property type="entry name" value="Adenylosuccinate synthetase"/>
    <property type="match status" value="1"/>
</dbReference>
<dbReference type="InterPro" id="IPR042111">
    <property type="entry name" value="Adenylosuccinate_synth_dom3"/>
</dbReference>
<dbReference type="Proteomes" id="UP000236728">
    <property type="component" value="Unassembled WGS sequence"/>
</dbReference>
<dbReference type="SUPFAM" id="SSF52540">
    <property type="entry name" value="P-loop containing nucleoside triphosphate hydrolases"/>
    <property type="match status" value="1"/>
</dbReference>
<comment type="cofactor">
    <cofactor evidence="8">
        <name>Mg(2+)</name>
        <dbReference type="ChEBI" id="CHEBI:18420"/>
    </cofactor>
    <text evidence="8">Binds 1 Mg(2+) ion per subunit.</text>
</comment>
<dbReference type="PANTHER" id="PTHR11846">
    <property type="entry name" value="ADENYLOSUCCINATE SYNTHETASE"/>
    <property type="match status" value="1"/>
</dbReference>
<gene>
    <name evidence="8" type="primary">purA</name>
    <name evidence="12" type="ORF">SAMN05421819_3864</name>
</gene>
<evidence type="ECO:0000256" key="10">
    <source>
        <dbReference type="RuleBase" id="RU000520"/>
    </source>
</evidence>
<dbReference type="InterPro" id="IPR018220">
    <property type="entry name" value="Adenylosuccin_syn_GTP-bd"/>
</dbReference>
<keyword evidence="7 8" id="KW-0342">GTP-binding</keyword>
<feature type="binding site" description="in other chain" evidence="8">
    <location>
        <position position="338"/>
    </location>
    <ligand>
        <name>IMP</name>
        <dbReference type="ChEBI" id="CHEBI:58053"/>
        <note>ligand shared between dimeric partners</note>
    </ligand>
</feature>
<dbReference type="EMBL" id="FNVA01000007">
    <property type="protein sequence ID" value="SEG62041.1"/>
    <property type="molecule type" value="Genomic_DNA"/>
</dbReference>
<dbReference type="InterPro" id="IPR027417">
    <property type="entry name" value="P-loop_NTPase"/>
</dbReference>
<feature type="binding site" description="in other chain" evidence="8">
    <location>
        <begin position="73"/>
        <end position="76"/>
    </location>
    <ligand>
        <name>IMP</name>
        <dbReference type="ChEBI" id="CHEBI:58053"/>
        <note>ligand shared between dimeric partners</note>
    </ligand>
</feature>
<evidence type="ECO:0000256" key="5">
    <source>
        <dbReference type="ARBA" id="ARBA00022755"/>
    </source>
</evidence>